<accession>A0A9J6ALQ4</accession>
<protein>
    <submittedName>
        <fullName evidence="1">Uncharacterized protein</fullName>
    </submittedName>
</protein>
<dbReference type="AlphaFoldDB" id="A0A9J6ALQ4"/>
<dbReference type="Proteomes" id="UP000824120">
    <property type="component" value="Chromosome 2"/>
</dbReference>
<reference evidence="1 2" key="1">
    <citation type="submission" date="2020-09" db="EMBL/GenBank/DDBJ databases">
        <title>De no assembly of potato wild relative species, Solanum commersonii.</title>
        <authorList>
            <person name="Cho K."/>
        </authorList>
    </citation>
    <scope>NUCLEOTIDE SEQUENCE [LARGE SCALE GENOMIC DNA]</scope>
    <source>
        <strain evidence="1">LZ3.2</strain>
        <tissue evidence="1">Leaf</tissue>
    </source>
</reference>
<evidence type="ECO:0000313" key="1">
    <source>
        <dbReference type="EMBL" id="KAG5625584.1"/>
    </source>
</evidence>
<comment type="caution">
    <text evidence="1">The sequence shown here is derived from an EMBL/GenBank/DDBJ whole genome shotgun (WGS) entry which is preliminary data.</text>
</comment>
<dbReference type="EMBL" id="JACXVP010000002">
    <property type="protein sequence ID" value="KAG5625584.1"/>
    <property type="molecule type" value="Genomic_DNA"/>
</dbReference>
<gene>
    <name evidence="1" type="ORF">H5410_010802</name>
</gene>
<keyword evidence="2" id="KW-1185">Reference proteome</keyword>
<sequence>MKLWLLFSSLDSLLICCWFDLLAVLQLFFNGILVGVLLVGCLEVGELVVWWSFAGCFSLGDGGLGSGGLKCGFTTEFWRGEGGV</sequence>
<proteinExistence type="predicted"/>
<name>A0A9J6ALQ4_SOLCO</name>
<evidence type="ECO:0000313" key="2">
    <source>
        <dbReference type="Proteomes" id="UP000824120"/>
    </source>
</evidence>
<organism evidence="1 2">
    <name type="scientific">Solanum commersonii</name>
    <name type="common">Commerson's wild potato</name>
    <name type="synonym">Commerson's nightshade</name>
    <dbReference type="NCBI Taxonomy" id="4109"/>
    <lineage>
        <taxon>Eukaryota</taxon>
        <taxon>Viridiplantae</taxon>
        <taxon>Streptophyta</taxon>
        <taxon>Embryophyta</taxon>
        <taxon>Tracheophyta</taxon>
        <taxon>Spermatophyta</taxon>
        <taxon>Magnoliopsida</taxon>
        <taxon>eudicotyledons</taxon>
        <taxon>Gunneridae</taxon>
        <taxon>Pentapetalae</taxon>
        <taxon>asterids</taxon>
        <taxon>lamiids</taxon>
        <taxon>Solanales</taxon>
        <taxon>Solanaceae</taxon>
        <taxon>Solanoideae</taxon>
        <taxon>Solaneae</taxon>
        <taxon>Solanum</taxon>
    </lineage>
</organism>